<dbReference type="GO" id="GO:0003700">
    <property type="term" value="F:DNA-binding transcription factor activity"/>
    <property type="evidence" value="ECO:0007669"/>
    <property type="project" value="TreeGrafter"/>
</dbReference>
<keyword evidence="1" id="KW-0805">Transcription regulation</keyword>
<evidence type="ECO:0000256" key="3">
    <source>
        <dbReference type="ARBA" id="ARBA00023163"/>
    </source>
</evidence>
<dbReference type="PRINTS" id="PR00455">
    <property type="entry name" value="HTHTETR"/>
</dbReference>
<feature type="domain" description="HTH tetR-type" evidence="5">
    <location>
        <begin position="224"/>
        <end position="284"/>
    </location>
</feature>
<dbReference type="InterPro" id="IPR001647">
    <property type="entry name" value="HTH_TetR"/>
</dbReference>
<organism evidence="6 7">
    <name type="scientific">Nocardioides panzhihuensis</name>
    <dbReference type="NCBI Taxonomy" id="860243"/>
    <lineage>
        <taxon>Bacteria</taxon>
        <taxon>Bacillati</taxon>
        <taxon>Actinomycetota</taxon>
        <taxon>Actinomycetes</taxon>
        <taxon>Propionibacteriales</taxon>
        <taxon>Nocardioidaceae</taxon>
        <taxon>Nocardioides</taxon>
    </lineage>
</organism>
<dbReference type="Pfam" id="PF00440">
    <property type="entry name" value="TetR_N"/>
    <property type="match status" value="2"/>
</dbReference>
<keyword evidence="2 4" id="KW-0238">DNA-binding</keyword>
<feature type="domain" description="HTH tetR-type" evidence="5">
    <location>
        <begin position="11"/>
        <end position="71"/>
    </location>
</feature>
<dbReference type="Gene3D" id="1.10.357.10">
    <property type="entry name" value="Tetracycline Repressor, domain 2"/>
    <property type="match status" value="2"/>
</dbReference>
<dbReference type="SUPFAM" id="SSF46689">
    <property type="entry name" value="Homeodomain-like"/>
    <property type="match status" value="2"/>
</dbReference>
<feature type="DNA-binding region" description="H-T-H motif" evidence="4">
    <location>
        <begin position="247"/>
        <end position="266"/>
    </location>
</feature>
<sequence>MVEKSLREHTTGSRQMILEAALRLAAERGYVGTTMALVRRATGLPPSSLYWHFSNKDQLLAEALEHGYSSWRRVVPRWEPLPTGGDLRDGLLANLRRTTSDTHDAKTDWWRMGLMLALESGPTVGDGPRERFLRIRTQTLADFELWWSEAVGLPPAHTEILARLTLAAHDGLFIHTQTDAYAELDSLRRRLADGLAEVAIHLGKNPAATPVAMDLPPATYEAKSTSREKLVAAALEVAAESGYEGASISRICAAAGLPASSVYWHFANKDDLFSAAVDDSYRAWSRTQSSRQAPSPGIDWATELPRMLTPLVASLRRLPPFLRIGLMLVLPKRPEPLPGRDRFLAVRRQSREDFAGWFRGALGDDGAEHADEMAVLLLVIADGLLFAEALESADMPPVTTSDLLARLIAATPFPTQISH</sequence>
<reference evidence="6 7" key="1">
    <citation type="submission" date="2020-07" db="EMBL/GenBank/DDBJ databases">
        <title>Sequencing the genomes of 1000 actinobacteria strains.</title>
        <authorList>
            <person name="Klenk H.-P."/>
        </authorList>
    </citation>
    <scope>NUCLEOTIDE SEQUENCE [LARGE SCALE GENOMIC DNA]</scope>
    <source>
        <strain evidence="6 7">DSM 26487</strain>
    </source>
</reference>
<feature type="DNA-binding region" description="H-T-H motif" evidence="4">
    <location>
        <begin position="34"/>
        <end position="53"/>
    </location>
</feature>
<keyword evidence="7" id="KW-1185">Reference proteome</keyword>
<dbReference type="EMBL" id="JACBZR010000001">
    <property type="protein sequence ID" value="NYI80996.1"/>
    <property type="molecule type" value="Genomic_DNA"/>
</dbReference>
<dbReference type="PANTHER" id="PTHR30055:SF234">
    <property type="entry name" value="HTH-TYPE TRANSCRIPTIONAL REGULATOR BETI"/>
    <property type="match status" value="1"/>
</dbReference>
<comment type="caution">
    <text evidence="6">The sequence shown here is derived from an EMBL/GenBank/DDBJ whole genome shotgun (WGS) entry which is preliminary data.</text>
</comment>
<dbReference type="AlphaFoldDB" id="A0A7Z0DSJ5"/>
<dbReference type="Proteomes" id="UP000564496">
    <property type="component" value="Unassembled WGS sequence"/>
</dbReference>
<evidence type="ECO:0000313" key="7">
    <source>
        <dbReference type="Proteomes" id="UP000564496"/>
    </source>
</evidence>
<evidence type="ECO:0000256" key="2">
    <source>
        <dbReference type="ARBA" id="ARBA00023125"/>
    </source>
</evidence>
<dbReference type="GO" id="GO:0000976">
    <property type="term" value="F:transcription cis-regulatory region binding"/>
    <property type="evidence" value="ECO:0007669"/>
    <property type="project" value="TreeGrafter"/>
</dbReference>
<dbReference type="RefSeq" id="WP_179661113.1">
    <property type="nucleotide sequence ID" value="NZ_JACBZR010000001.1"/>
</dbReference>
<evidence type="ECO:0000256" key="4">
    <source>
        <dbReference type="PROSITE-ProRule" id="PRU00335"/>
    </source>
</evidence>
<evidence type="ECO:0000259" key="5">
    <source>
        <dbReference type="PROSITE" id="PS50977"/>
    </source>
</evidence>
<name>A0A7Z0DSJ5_9ACTN</name>
<dbReference type="InterPro" id="IPR050109">
    <property type="entry name" value="HTH-type_TetR-like_transc_reg"/>
</dbReference>
<dbReference type="PROSITE" id="PS50977">
    <property type="entry name" value="HTH_TETR_2"/>
    <property type="match status" value="2"/>
</dbReference>
<evidence type="ECO:0000256" key="1">
    <source>
        <dbReference type="ARBA" id="ARBA00023015"/>
    </source>
</evidence>
<accession>A0A7Z0DSJ5</accession>
<gene>
    <name evidence="6" type="ORF">BJ988_005644</name>
</gene>
<dbReference type="PANTHER" id="PTHR30055">
    <property type="entry name" value="HTH-TYPE TRANSCRIPTIONAL REGULATOR RUTR"/>
    <property type="match status" value="1"/>
</dbReference>
<keyword evidence="3" id="KW-0804">Transcription</keyword>
<dbReference type="InterPro" id="IPR009057">
    <property type="entry name" value="Homeodomain-like_sf"/>
</dbReference>
<proteinExistence type="predicted"/>
<protein>
    <submittedName>
        <fullName evidence="6">AcrR family transcriptional regulator</fullName>
    </submittedName>
</protein>
<evidence type="ECO:0000313" key="6">
    <source>
        <dbReference type="EMBL" id="NYI80996.1"/>
    </source>
</evidence>